<proteinExistence type="predicted"/>
<reference evidence="1" key="1">
    <citation type="journal article" date="2021" name="bioRxiv">
        <title>Whole Genome Assembly and Annotation of Northern Wild Rice, Zizania palustris L., Supports a Whole Genome Duplication in the Zizania Genus.</title>
        <authorList>
            <person name="Haas M."/>
            <person name="Kono T."/>
            <person name="Macchietto M."/>
            <person name="Millas R."/>
            <person name="McGilp L."/>
            <person name="Shao M."/>
            <person name="Duquette J."/>
            <person name="Hirsch C.N."/>
            <person name="Kimball J."/>
        </authorList>
    </citation>
    <scope>NUCLEOTIDE SEQUENCE</scope>
    <source>
        <tissue evidence="1">Fresh leaf tissue</tissue>
    </source>
</reference>
<dbReference type="AlphaFoldDB" id="A0A8J5X286"/>
<dbReference type="Proteomes" id="UP000729402">
    <property type="component" value="Unassembled WGS sequence"/>
</dbReference>
<name>A0A8J5X286_ZIZPA</name>
<sequence>LGNLRCNIPILCGVAPGVGRRSGGRGVRQGGCHFSPESFAGRSGADMWLRGGSKRASGEDG</sequence>
<keyword evidence="2" id="KW-1185">Reference proteome</keyword>
<organism evidence="1 2">
    <name type="scientific">Zizania palustris</name>
    <name type="common">Northern wild rice</name>
    <dbReference type="NCBI Taxonomy" id="103762"/>
    <lineage>
        <taxon>Eukaryota</taxon>
        <taxon>Viridiplantae</taxon>
        <taxon>Streptophyta</taxon>
        <taxon>Embryophyta</taxon>
        <taxon>Tracheophyta</taxon>
        <taxon>Spermatophyta</taxon>
        <taxon>Magnoliopsida</taxon>
        <taxon>Liliopsida</taxon>
        <taxon>Poales</taxon>
        <taxon>Poaceae</taxon>
        <taxon>BOP clade</taxon>
        <taxon>Oryzoideae</taxon>
        <taxon>Oryzeae</taxon>
        <taxon>Zizaniinae</taxon>
        <taxon>Zizania</taxon>
    </lineage>
</organism>
<dbReference type="EMBL" id="JAAALK010000079">
    <property type="protein sequence ID" value="KAG8100125.1"/>
    <property type="molecule type" value="Genomic_DNA"/>
</dbReference>
<reference evidence="1" key="2">
    <citation type="submission" date="2021-02" db="EMBL/GenBank/DDBJ databases">
        <authorList>
            <person name="Kimball J.A."/>
            <person name="Haas M.W."/>
            <person name="Macchietto M."/>
            <person name="Kono T."/>
            <person name="Duquette J."/>
            <person name="Shao M."/>
        </authorList>
    </citation>
    <scope>NUCLEOTIDE SEQUENCE</scope>
    <source>
        <tissue evidence="1">Fresh leaf tissue</tissue>
    </source>
</reference>
<feature type="non-terminal residue" evidence="1">
    <location>
        <position position="1"/>
    </location>
</feature>
<comment type="caution">
    <text evidence="1">The sequence shown here is derived from an EMBL/GenBank/DDBJ whole genome shotgun (WGS) entry which is preliminary data.</text>
</comment>
<evidence type="ECO:0000313" key="1">
    <source>
        <dbReference type="EMBL" id="KAG8100125.1"/>
    </source>
</evidence>
<evidence type="ECO:0000313" key="2">
    <source>
        <dbReference type="Proteomes" id="UP000729402"/>
    </source>
</evidence>
<gene>
    <name evidence="1" type="ORF">GUJ93_ZPchr0013g34093</name>
</gene>
<protein>
    <submittedName>
        <fullName evidence="1">Uncharacterized protein</fullName>
    </submittedName>
</protein>
<accession>A0A8J5X286</accession>